<evidence type="ECO:0000313" key="1">
    <source>
        <dbReference type="EMBL" id="PEN07617.1"/>
    </source>
</evidence>
<dbReference type="RefSeq" id="WP_141491596.1">
    <property type="nucleotide sequence ID" value="NZ_PDEP01000005.1"/>
</dbReference>
<dbReference type="EMBL" id="PDEP01000005">
    <property type="protein sequence ID" value="PEN07617.1"/>
    <property type="molecule type" value="Genomic_DNA"/>
</dbReference>
<dbReference type="OrthoDB" id="1493975at2"/>
<evidence type="ECO:0000313" key="2">
    <source>
        <dbReference type="Proteomes" id="UP000221024"/>
    </source>
</evidence>
<reference evidence="1 2" key="1">
    <citation type="submission" date="2017-10" db="EMBL/GenBank/DDBJ databases">
        <title>Draft genome of Longimonas halophila.</title>
        <authorList>
            <person name="Goh K.M."/>
            <person name="Shamsir M.S."/>
            <person name="Lim S.W."/>
        </authorList>
    </citation>
    <scope>NUCLEOTIDE SEQUENCE [LARGE SCALE GENOMIC DNA]</scope>
    <source>
        <strain evidence="1 2">KCTC 42399</strain>
    </source>
</reference>
<name>A0A2H3NY29_9BACT</name>
<proteinExistence type="predicted"/>
<keyword evidence="2" id="KW-1185">Reference proteome</keyword>
<dbReference type="Proteomes" id="UP000221024">
    <property type="component" value="Unassembled WGS sequence"/>
</dbReference>
<organism evidence="1 2">
    <name type="scientific">Longimonas halophila</name>
    <dbReference type="NCBI Taxonomy" id="1469170"/>
    <lineage>
        <taxon>Bacteria</taxon>
        <taxon>Pseudomonadati</taxon>
        <taxon>Rhodothermota</taxon>
        <taxon>Rhodothermia</taxon>
        <taxon>Rhodothermales</taxon>
        <taxon>Salisaetaceae</taxon>
        <taxon>Longimonas</taxon>
    </lineage>
</organism>
<dbReference type="AlphaFoldDB" id="A0A2H3NY29"/>
<comment type="caution">
    <text evidence="1">The sequence shown here is derived from an EMBL/GenBank/DDBJ whole genome shotgun (WGS) entry which is preliminary data.</text>
</comment>
<gene>
    <name evidence="1" type="ORF">CRI93_06450</name>
</gene>
<protein>
    <submittedName>
        <fullName evidence="1">Uncharacterized protein</fullName>
    </submittedName>
</protein>
<sequence>MSRCTPQYPAVWNAVALLVLVLWISTGAAAVQGQHIIDRYQQARQMHLLDQLYPDSRYQAARPQAPHPLAVAVDSLHRVAPPRTAPPDSNAFPVQQIRTAHRFEKEWLSDTFGDTEWSFLGPQPERTFFDTTRTVDLRARLQAHYDAPTYTLADDLQPNRDDFDQFAYWFVVNDSIPVVVSDANGPRDRGLIVATERRWRDVLPDVRRAVLAPLKETPDRAPYVDYFYDTVDGRWYRVGYNGVRFFMEPVARRQLTPGHRPAPPTP</sequence>
<accession>A0A2H3NY29</accession>